<gene>
    <name evidence="1" type="ORF">EDB95_1613</name>
</gene>
<comment type="caution">
    <text evidence="1">The sequence shown here is derived from an EMBL/GenBank/DDBJ whole genome shotgun (WGS) entry which is preliminary data.</text>
</comment>
<dbReference type="Proteomes" id="UP000294498">
    <property type="component" value="Unassembled WGS sequence"/>
</dbReference>
<sequence length="250" mass="28547">MKIHTQLFIAVVLLTSCSKTEHYPTVPLSTYYPLDTGKYILYRIDSLVFTNFGQNSEIHSYIAKDTVDGILLDNLGRTMYRVHRFLTDTLLANPWQDDITYTVTPTANTIEVDENNLRFIKLTEPFTTNLTWYGDSYLGDDPFQTFYGNLTSQNELQGWQFNYANIGQPYQIGQITVPNSITVQEANDSMNVPLPNDSVFAHKSLAFEVYGAGIGLVYKTFIFWDFQPVTPDLPGHYEGFGVTQYMLQHN</sequence>
<keyword evidence="2" id="KW-1185">Reference proteome</keyword>
<organism evidence="1 2">
    <name type="scientific">Dinghuibacter silviterrae</name>
    <dbReference type="NCBI Taxonomy" id="1539049"/>
    <lineage>
        <taxon>Bacteria</taxon>
        <taxon>Pseudomonadati</taxon>
        <taxon>Bacteroidota</taxon>
        <taxon>Chitinophagia</taxon>
        <taxon>Chitinophagales</taxon>
        <taxon>Chitinophagaceae</taxon>
        <taxon>Dinghuibacter</taxon>
    </lineage>
</organism>
<evidence type="ECO:0000313" key="2">
    <source>
        <dbReference type="Proteomes" id="UP000294498"/>
    </source>
</evidence>
<dbReference type="RefSeq" id="WP_133992389.1">
    <property type="nucleotide sequence ID" value="NZ_SODV01000001.1"/>
</dbReference>
<accession>A0A4R8DRZ6</accession>
<dbReference type="EMBL" id="SODV01000001">
    <property type="protein sequence ID" value="TDX00588.1"/>
    <property type="molecule type" value="Genomic_DNA"/>
</dbReference>
<reference evidence="1 2" key="1">
    <citation type="submission" date="2019-03" db="EMBL/GenBank/DDBJ databases">
        <title>Genomic Encyclopedia of Type Strains, Phase IV (KMG-IV): sequencing the most valuable type-strain genomes for metagenomic binning, comparative biology and taxonomic classification.</title>
        <authorList>
            <person name="Goeker M."/>
        </authorList>
    </citation>
    <scope>NUCLEOTIDE SEQUENCE [LARGE SCALE GENOMIC DNA]</scope>
    <source>
        <strain evidence="1 2">DSM 100059</strain>
    </source>
</reference>
<evidence type="ECO:0000313" key="1">
    <source>
        <dbReference type="EMBL" id="TDX00588.1"/>
    </source>
</evidence>
<dbReference type="PROSITE" id="PS51257">
    <property type="entry name" value="PROKAR_LIPOPROTEIN"/>
    <property type="match status" value="1"/>
</dbReference>
<dbReference type="AlphaFoldDB" id="A0A4R8DRZ6"/>
<proteinExistence type="predicted"/>
<protein>
    <submittedName>
        <fullName evidence="1">Uncharacterized protein</fullName>
    </submittedName>
</protein>
<dbReference type="OrthoDB" id="668891at2"/>
<name>A0A4R8DRZ6_9BACT</name>